<keyword evidence="2" id="KW-1185">Reference proteome</keyword>
<gene>
    <name evidence="1" type="ORF">CcrColossus_gp377</name>
</gene>
<dbReference type="GeneID" id="13995305"/>
<sequence>MSISCNAVFQHTDVMSIVKAMRTLYGGSDYTIRLTDQDDHVVVHFNEELTPAQKAGNVRKKYHQRDRGEPRMMHVFLNGYCACDYREVFSRDPGVLLTLGSYGDAERILRLVTAHFGGGWIKDEGNSKHPDSWYHVLAGAEAA</sequence>
<organism evidence="1 2">
    <name type="scientific">Caulobacter phage CcrColossus</name>
    <dbReference type="NCBI Taxonomy" id="1211640"/>
    <lineage>
        <taxon>Viruses</taxon>
        <taxon>Duplodnaviria</taxon>
        <taxon>Heunggongvirae</taxon>
        <taxon>Uroviricota</taxon>
        <taxon>Caudoviricetes</taxon>
        <taxon>Jeanschmidtviridae</taxon>
        <taxon>Colossusvirus</taxon>
        <taxon>Colossusvirus colossus</taxon>
    </lineage>
</organism>
<proteinExistence type="predicted"/>
<dbReference type="RefSeq" id="YP_006988611.1">
    <property type="nucleotide sequence ID" value="NC_019406.1"/>
</dbReference>
<reference evidence="1 2" key="1">
    <citation type="journal article" date="2012" name="BMC Genomics">
        <title>The Caulobacter crescentus phage phiCbK: genomics of a canonical phage.</title>
        <authorList>
            <person name="Gill J.J."/>
            <person name="Berry J.D."/>
            <person name="Russell W.K."/>
            <person name="Lessor L."/>
            <person name="Escobar Garcia D.A."/>
            <person name="Hernandez D."/>
            <person name="Kane A."/>
            <person name="Keene J."/>
            <person name="Maddox M."/>
            <person name="Martin R."/>
            <person name="Mohan S."/>
            <person name="Thorn A.M."/>
            <person name="Russell D.H."/>
            <person name="Young R."/>
        </authorList>
    </citation>
    <scope>NUCLEOTIDE SEQUENCE [LARGE SCALE GENOMIC DNA]</scope>
</reference>
<protein>
    <submittedName>
        <fullName evidence="1">Uncharacterized protein</fullName>
    </submittedName>
</protein>
<evidence type="ECO:0000313" key="1">
    <source>
        <dbReference type="EMBL" id="AFU88247.1"/>
    </source>
</evidence>
<dbReference type="EMBL" id="JX100810">
    <property type="protein sequence ID" value="AFU88247.1"/>
    <property type="molecule type" value="Genomic_DNA"/>
</dbReference>
<accession>K4K6N9</accession>
<evidence type="ECO:0000313" key="2">
    <source>
        <dbReference type="Proteomes" id="UP000000463"/>
    </source>
</evidence>
<dbReference type="Proteomes" id="UP000000463">
    <property type="component" value="Segment"/>
</dbReference>
<dbReference type="KEGG" id="vg:13995305"/>
<name>K4K6N9_9CAUD</name>